<sequence>MFAEESDSEDEDARIEQYKSFARSLLHPSSPWDLCKAVDDALDRDFIEGVVFNNLDSADINICTKTVIDSSTQGFSAKVQISEAVTVLQLVQDVFAGDQELAEYFEESKMFCTCEVFNKQWSELDLDIEEIEWDSDPKRVWRDVEAVVVSIEAVPNVGPYFTPELQQAVRKLAASLPPNIPVMYTGATSPLNPPESSSSFQPAVCTNARGSGSDPVAFEVCHESSDPGATITLRLETTANIEQQLNLRMAAHASQSDCKLKSMRYGARLLGHNYSVDQWQWDKGIAAAVHLQLTSTRPAWFSEGNTDQIQIEVRADSHDKKVLDCIPAGGTNARTDWASLDIGSVVTWDYAPPASITVQMAVECQLIRRMMQLVRSRLTVIQEMTARLPATSIMNKLRLDTTGKGTRILNRKGLVAAEHDTSAEAGRGWKTLVFDEDTPASTAMAFMPTSAPLRDLWWHRGGFGDDDQETGVVIRNE</sequence>
<dbReference type="AlphaFoldDB" id="A0A8K0JKM1"/>
<dbReference type="EMBL" id="JABELV010000070">
    <property type="protein sequence ID" value="KAG7532241.1"/>
    <property type="molecule type" value="Genomic_DNA"/>
</dbReference>
<gene>
    <name evidence="1" type="ORF">FFLO_03709</name>
</gene>
<comment type="caution">
    <text evidence="1">The sequence shown here is derived from an EMBL/GenBank/DDBJ whole genome shotgun (WGS) entry which is preliminary data.</text>
</comment>
<evidence type="ECO:0000313" key="2">
    <source>
        <dbReference type="Proteomes" id="UP000812966"/>
    </source>
</evidence>
<name>A0A8K0JKM1_9TREE</name>
<dbReference type="Proteomes" id="UP000812966">
    <property type="component" value="Unassembled WGS sequence"/>
</dbReference>
<keyword evidence="2" id="KW-1185">Reference proteome</keyword>
<reference evidence="1" key="1">
    <citation type="submission" date="2020-04" db="EMBL/GenBank/DDBJ databases">
        <title>Analysis of mating type loci in Filobasidium floriforme.</title>
        <authorList>
            <person name="Nowrousian M."/>
        </authorList>
    </citation>
    <scope>NUCLEOTIDE SEQUENCE</scope>
    <source>
        <strain evidence="1">CBS 6242</strain>
    </source>
</reference>
<protein>
    <submittedName>
        <fullName evidence="1">Uncharacterized protein</fullName>
    </submittedName>
</protein>
<evidence type="ECO:0000313" key="1">
    <source>
        <dbReference type="EMBL" id="KAG7532241.1"/>
    </source>
</evidence>
<accession>A0A8K0JKM1</accession>
<proteinExistence type="predicted"/>
<organism evidence="1 2">
    <name type="scientific">Filobasidium floriforme</name>
    <dbReference type="NCBI Taxonomy" id="5210"/>
    <lineage>
        <taxon>Eukaryota</taxon>
        <taxon>Fungi</taxon>
        <taxon>Dikarya</taxon>
        <taxon>Basidiomycota</taxon>
        <taxon>Agaricomycotina</taxon>
        <taxon>Tremellomycetes</taxon>
        <taxon>Filobasidiales</taxon>
        <taxon>Filobasidiaceae</taxon>
        <taxon>Filobasidium</taxon>
    </lineage>
</organism>